<dbReference type="Proteomes" id="UP000887565">
    <property type="component" value="Unplaced"/>
</dbReference>
<organism evidence="1 2">
    <name type="scientific">Romanomermis culicivorax</name>
    <name type="common">Nematode worm</name>
    <dbReference type="NCBI Taxonomy" id="13658"/>
    <lineage>
        <taxon>Eukaryota</taxon>
        <taxon>Metazoa</taxon>
        <taxon>Ecdysozoa</taxon>
        <taxon>Nematoda</taxon>
        <taxon>Enoplea</taxon>
        <taxon>Dorylaimia</taxon>
        <taxon>Mermithida</taxon>
        <taxon>Mermithoidea</taxon>
        <taxon>Mermithidae</taxon>
        <taxon>Romanomermis</taxon>
    </lineage>
</organism>
<dbReference type="WBParaSite" id="nRc.2.0.1.t24853-RA">
    <property type="protein sequence ID" value="nRc.2.0.1.t24853-RA"/>
    <property type="gene ID" value="nRc.2.0.1.g24853"/>
</dbReference>
<evidence type="ECO:0000313" key="1">
    <source>
        <dbReference type="Proteomes" id="UP000887565"/>
    </source>
</evidence>
<dbReference type="AlphaFoldDB" id="A0A915JGM4"/>
<proteinExistence type="predicted"/>
<keyword evidence="1" id="KW-1185">Reference proteome</keyword>
<name>A0A915JGM4_ROMCU</name>
<accession>A0A915JGM4</accession>
<evidence type="ECO:0000313" key="2">
    <source>
        <dbReference type="WBParaSite" id="nRc.2.0.1.t24853-RA"/>
    </source>
</evidence>
<protein>
    <submittedName>
        <fullName evidence="2">Uncharacterized protein</fullName>
    </submittedName>
</protein>
<sequence>MIDSLVLRLSHGNLNKKSLSNGTYFAAECTSDNWLVNCNGFLSPAAALSSFSALSTKTCKRVVELRPAFNVEPRREKFMLTDVPDELFGHAQFGVVAVVILNINDLTRKRNDSLYNIVEFRLGRILPPIVHQTYRLL</sequence>
<reference evidence="2" key="1">
    <citation type="submission" date="2022-11" db="UniProtKB">
        <authorList>
            <consortium name="WormBaseParasite"/>
        </authorList>
    </citation>
    <scope>IDENTIFICATION</scope>
</reference>